<name>A0AAD9DBB4_9STRA</name>
<proteinExistence type="predicted"/>
<evidence type="ECO:0000256" key="1">
    <source>
        <dbReference type="SAM" id="Phobius"/>
    </source>
</evidence>
<feature type="transmembrane region" description="Helical" evidence="1">
    <location>
        <begin position="75"/>
        <end position="96"/>
    </location>
</feature>
<organism evidence="2 3">
    <name type="scientific">Skeletonema marinoi</name>
    <dbReference type="NCBI Taxonomy" id="267567"/>
    <lineage>
        <taxon>Eukaryota</taxon>
        <taxon>Sar</taxon>
        <taxon>Stramenopiles</taxon>
        <taxon>Ochrophyta</taxon>
        <taxon>Bacillariophyta</taxon>
        <taxon>Coscinodiscophyceae</taxon>
        <taxon>Thalassiosirophycidae</taxon>
        <taxon>Thalassiosirales</taxon>
        <taxon>Skeletonemataceae</taxon>
        <taxon>Skeletonema</taxon>
        <taxon>Skeletonema marinoi-dohrnii complex</taxon>
    </lineage>
</organism>
<protein>
    <submittedName>
        <fullName evidence="2">Uncharacterized protein</fullName>
    </submittedName>
</protein>
<gene>
    <name evidence="2" type="ORF">QTG54_007714</name>
</gene>
<evidence type="ECO:0000313" key="2">
    <source>
        <dbReference type="EMBL" id="KAK1741236.1"/>
    </source>
</evidence>
<feature type="transmembrane region" description="Helical" evidence="1">
    <location>
        <begin position="34"/>
        <end position="63"/>
    </location>
</feature>
<accession>A0AAD9DBB4</accession>
<keyword evidence="1" id="KW-1133">Transmembrane helix</keyword>
<keyword evidence="3" id="KW-1185">Reference proteome</keyword>
<evidence type="ECO:0000313" key="3">
    <source>
        <dbReference type="Proteomes" id="UP001224775"/>
    </source>
</evidence>
<keyword evidence="1" id="KW-0472">Membrane</keyword>
<dbReference type="AlphaFoldDB" id="A0AAD9DBB4"/>
<comment type="caution">
    <text evidence="2">The sequence shown here is derived from an EMBL/GenBank/DDBJ whole genome shotgun (WGS) entry which is preliminary data.</text>
</comment>
<dbReference type="Proteomes" id="UP001224775">
    <property type="component" value="Unassembled WGS sequence"/>
</dbReference>
<dbReference type="EMBL" id="JATAAI010000013">
    <property type="protein sequence ID" value="KAK1741236.1"/>
    <property type="molecule type" value="Genomic_DNA"/>
</dbReference>
<sequence length="157" mass="17600">MSSKGPTLTINSKTLLGETTPDGFNRTKRKYARLFLWLTSLLLLTSHPLLSLVTSTCAVYTMHGGTWFSHKNFKWMSASIISFCISLYSLTLSVESDFVDEERAYELKAVLEMKHRAAEMIWGGILLLCLGLTVKEQIDGVVARSSGMMVEKNKKQT</sequence>
<keyword evidence="1" id="KW-0812">Transmembrane</keyword>
<reference evidence="2" key="1">
    <citation type="submission" date="2023-06" db="EMBL/GenBank/DDBJ databases">
        <title>Survivors Of The Sea: Transcriptome response of Skeletonema marinoi to long-term dormancy.</title>
        <authorList>
            <person name="Pinder M.I.M."/>
            <person name="Kourtchenko O."/>
            <person name="Robertson E.K."/>
            <person name="Larsson T."/>
            <person name="Maumus F."/>
            <person name="Osuna-Cruz C.M."/>
            <person name="Vancaester E."/>
            <person name="Stenow R."/>
            <person name="Vandepoele K."/>
            <person name="Ploug H."/>
            <person name="Bruchert V."/>
            <person name="Godhe A."/>
            <person name="Topel M."/>
        </authorList>
    </citation>
    <scope>NUCLEOTIDE SEQUENCE</scope>
    <source>
        <strain evidence="2">R05AC</strain>
    </source>
</reference>